<comment type="catalytic activity">
    <reaction evidence="11">
        <text>tRNA(Thr) + L-threonine + ATP = L-threonyl-tRNA(Thr) + AMP + diphosphate + H(+)</text>
        <dbReference type="Rhea" id="RHEA:24624"/>
        <dbReference type="Rhea" id="RHEA-COMP:9670"/>
        <dbReference type="Rhea" id="RHEA-COMP:9704"/>
        <dbReference type="ChEBI" id="CHEBI:15378"/>
        <dbReference type="ChEBI" id="CHEBI:30616"/>
        <dbReference type="ChEBI" id="CHEBI:33019"/>
        <dbReference type="ChEBI" id="CHEBI:57926"/>
        <dbReference type="ChEBI" id="CHEBI:78442"/>
        <dbReference type="ChEBI" id="CHEBI:78534"/>
        <dbReference type="ChEBI" id="CHEBI:456215"/>
        <dbReference type="EC" id="6.1.1.3"/>
    </reaction>
</comment>
<dbReference type="FunFam" id="3.30.930.10:FF:000019">
    <property type="entry name" value="Threonine--tRNA ligase"/>
    <property type="match status" value="1"/>
</dbReference>
<keyword evidence="4" id="KW-0963">Cytoplasm</keyword>
<accession>A0AAX4JIE3</accession>
<dbReference type="InterPro" id="IPR012676">
    <property type="entry name" value="TGS-like"/>
</dbReference>
<dbReference type="GeneID" id="91090775"/>
<comment type="similarity">
    <text evidence="2">Belongs to the class-II aminoacyl-tRNA synthetase family.</text>
</comment>
<dbReference type="InterPro" id="IPR004095">
    <property type="entry name" value="TGS"/>
</dbReference>
<feature type="domain" description="TGS" evidence="15">
    <location>
        <begin position="93"/>
        <end position="158"/>
    </location>
</feature>
<feature type="region of interest" description="Disordered" evidence="13">
    <location>
        <begin position="1"/>
        <end position="65"/>
    </location>
</feature>
<keyword evidence="9" id="KW-0030">Aminoacyl-tRNA synthetase</keyword>
<dbReference type="SUPFAM" id="SSF55681">
    <property type="entry name" value="Class II aaRS and biotin synthetases"/>
    <property type="match status" value="1"/>
</dbReference>
<dbReference type="GO" id="GO:0005739">
    <property type="term" value="C:mitochondrion"/>
    <property type="evidence" value="ECO:0007669"/>
    <property type="project" value="TreeGrafter"/>
</dbReference>
<dbReference type="CDD" id="cd01667">
    <property type="entry name" value="TGS_ThrRS"/>
    <property type="match status" value="1"/>
</dbReference>
<proteinExistence type="inferred from homology"/>
<name>A0AAX4JIE3_9TREE</name>
<keyword evidence="6" id="KW-0547">Nucleotide-binding</keyword>
<sequence length="755" mass="85715">MSAAAHPVQSTSEPAKPAEALVDATAAPAQAAQPNKKLGGDGAKPNKKEKKDKKGGGGGGPLELNPAPEFFAERIEIYNKYKAEYEEFVAKQERVEITVTLPDGKKIEGKAWETTPLEVARGISPGLADKVIIAKVNNQELWDLTRPLESSCDLKLLDFDSPDNNYEARQVFWHSSAHVLGEACERRFDGCCLGYGPPLEEGGFFYDMSLANDRTISQEDYKGIEDVCKLTVKEKQPFERLELPKETLLEMFKYNKYKQHYINDKVPDGTRTTVYKCGPLIDLCLGPHVPHTGRIKSLAVTKNSSSYFLGDAKNDTFQRVYGMSFPDNDRMKEYKKYLEEAAKRDHRKIGKEQELFIFNDVSPGSAFFLPHGMRIYNTLMNFIKAEYFKRGFSEVGSPNIFNAKLWQTSGHWQNYSEDMFQLKSEEEQFALKPMNCPGHCVIFDSRERSYKELPLRFAEFGVLHRNEASGALSGLTRVRRFVQDDAHIFCTPDQVESELYGAFDFLDAVYKPFGFSYKVGLSTRNPKKWMGDLAVWDKSEATLREVLEKRVPGNWHVNEEDAAFYGPKLDFQLTDALKRNWQCGTIQLDFNLPERFNLKYHSAEQAKDDAPGSQFSRPVMIHRAILGSLERFIAIITESSAGKWPFWLSPRQVVVIPVAKPYVEYAQQVTKRFSEAGLYAEADLTDNTLNKKIRNAQTAQWNFIMVVGQDEMDSQSVNIRNRDDEVQGREETVKLDQAVEKLIALKETKAAISKL</sequence>
<evidence type="ECO:0000256" key="13">
    <source>
        <dbReference type="SAM" id="MobiDB-lite"/>
    </source>
</evidence>
<evidence type="ECO:0000256" key="5">
    <source>
        <dbReference type="ARBA" id="ARBA00022598"/>
    </source>
</evidence>
<dbReference type="FunFam" id="3.30.980.10:FF:000005">
    <property type="entry name" value="Threonyl-tRNA synthetase, mitochondrial"/>
    <property type="match status" value="1"/>
</dbReference>
<dbReference type="Proteomes" id="UP001355207">
    <property type="component" value="Chromosome 1"/>
</dbReference>
<dbReference type="Gene3D" id="3.10.20.30">
    <property type="match status" value="1"/>
</dbReference>
<dbReference type="InterPro" id="IPR018163">
    <property type="entry name" value="Thr/Ala-tRNA-synth_IIc_edit"/>
</dbReference>
<dbReference type="Pfam" id="PF07973">
    <property type="entry name" value="tRNA_SAD"/>
    <property type="match status" value="1"/>
</dbReference>
<dbReference type="PROSITE" id="PS50862">
    <property type="entry name" value="AA_TRNA_LIGASE_II"/>
    <property type="match status" value="1"/>
</dbReference>
<evidence type="ECO:0000256" key="7">
    <source>
        <dbReference type="ARBA" id="ARBA00022840"/>
    </source>
</evidence>
<dbReference type="CDD" id="cd00860">
    <property type="entry name" value="ThrRS_anticodon"/>
    <property type="match status" value="1"/>
</dbReference>
<dbReference type="HAMAP" id="MF_00184">
    <property type="entry name" value="Thr_tRNA_synth"/>
    <property type="match status" value="1"/>
</dbReference>
<dbReference type="InterPro" id="IPR012947">
    <property type="entry name" value="tRNA_SAD"/>
</dbReference>
<dbReference type="InterPro" id="IPR002314">
    <property type="entry name" value="aa-tRNA-synt_IIb"/>
</dbReference>
<evidence type="ECO:0000259" key="15">
    <source>
        <dbReference type="PROSITE" id="PS51880"/>
    </source>
</evidence>
<feature type="compositionally biased region" description="Low complexity" evidence="13">
    <location>
        <begin position="24"/>
        <end position="34"/>
    </location>
</feature>
<dbReference type="AlphaFoldDB" id="A0AAX4JIE3"/>
<protein>
    <recommendedName>
        <fullName evidence="12">Probable threonine--tRNA ligase, cytoplasmic</fullName>
        <ecNumber evidence="3">6.1.1.3</ecNumber>
    </recommendedName>
    <alternativeName>
        <fullName evidence="10">Threonyl-tRNA synthetase</fullName>
    </alternativeName>
</protein>
<dbReference type="PROSITE" id="PS51880">
    <property type="entry name" value="TGS"/>
    <property type="match status" value="1"/>
</dbReference>
<evidence type="ECO:0000259" key="14">
    <source>
        <dbReference type="PROSITE" id="PS50862"/>
    </source>
</evidence>
<dbReference type="CDD" id="cd00771">
    <property type="entry name" value="ThrRS_core"/>
    <property type="match status" value="1"/>
</dbReference>
<dbReference type="InterPro" id="IPR033728">
    <property type="entry name" value="ThrRS_core"/>
</dbReference>
<dbReference type="FunFam" id="3.10.20.30:FF:000006">
    <property type="entry name" value="Threonine--tRNA ligase, cytoplasmic"/>
    <property type="match status" value="1"/>
</dbReference>
<gene>
    <name evidence="16" type="ORF">L201_000103</name>
</gene>
<dbReference type="SUPFAM" id="SSF81271">
    <property type="entry name" value="TGS-like"/>
    <property type="match status" value="1"/>
</dbReference>
<dbReference type="SUPFAM" id="SSF52954">
    <property type="entry name" value="Class II aaRS ABD-related"/>
    <property type="match status" value="1"/>
</dbReference>
<evidence type="ECO:0000256" key="2">
    <source>
        <dbReference type="ARBA" id="ARBA00008226"/>
    </source>
</evidence>
<reference evidence="16 17" key="1">
    <citation type="submission" date="2024-01" db="EMBL/GenBank/DDBJ databases">
        <title>Comparative genomics of Cryptococcus and Kwoniella reveals pathogenesis evolution and contrasting modes of karyotype evolution via chromosome fusion or intercentromeric recombination.</title>
        <authorList>
            <person name="Coelho M.A."/>
            <person name="David-Palma M."/>
            <person name="Shea T."/>
            <person name="Bowers K."/>
            <person name="McGinley-Smith S."/>
            <person name="Mohammad A.W."/>
            <person name="Gnirke A."/>
            <person name="Yurkov A.M."/>
            <person name="Nowrousian M."/>
            <person name="Sun S."/>
            <person name="Cuomo C.A."/>
            <person name="Heitman J."/>
        </authorList>
    </citation>
    <scope>NUCLEOTIDE SEQUENCE [LARGE SCALE GENOMIC DNA]</scope>
    <source>
        <strain evidence="16 17">CBS 6074</strain>
    </source>
</reference>
<dbReference type="PANTHER" id="PTHR11451:SF46">
    <property type="entry name" value="THREONINE--TRNA LIGASE"/>
    <property type="match status" value="1"/>
</dbReference>
<evidence type="ECO:0000256" key="8">
    <source>
        <dbReference type="ARBA" id="ARBA00022917"/>
    </source>
</evidence>
<evidence type="ECO:0000256" key="4">
    <source>
        <dbReference type="ARBA" id="ARBA00022490"/>
    </source>
</evidence>
<dbReference type="InterPro" id="IPR047246">
    <property type="entry name" value="ThrRS_anticodon"/>
</dbReference>
<keyword evidence="5 16" id="KW-0436">Ligase</keyword>
<dbReference type="InterPro" id="IPR036621">
    <property type="entry name" value="Anticodon-bd_dom_sf"/>
</dbReference>
<keyword evidence="8" id="KW-0648">Protein biosynthesis</keyword>
<dbReference type="PANTHER" id="PTHR11451">
    <property type="entry name" value="THREONINE-TRNA LIGASE"/>
    <property type="match status" value="1"/>
</dbReference>
<dbReference type="GO" id="GO:0006435">
    <property type="term" value="P:threonyl-tRNA aminoacylation"/>
    <property type="evidence" value="ECO:0007669"/>
    <property type="project" value="InterPro"/>
</dbReference>
<dbReference type="GO" id="GO:0004829">
    <property type="term" value="F:threonine-tRNA ligase activity"/>
    <property type="evidence" value="ECO:0007669"/>
    <property type="project" value="UniProtKB-EC"/>
</dbReference>
<dbReference type="Gene3D" id="3.40.50.800">
    <property type="entry name" value="Anticodon-binding domain"/>
    <property type="match status" value="1"/>
</dbReference>
<dbReference type="NCBIfam" id="TIGR00418">
    <property type="entry name" value="thrS"/>
    <property type="match status" value="1"/>
</dbReference>
<dbReference type="EMBL" id="CP144098">
    <property type="protein sequence ID" value="WWC85241.1"/>
    <property type="molecule type" value="Genomic_DNA"/>
</dbReference>
<dbReference type="Gene3D" id="3.30.930.10">
    <property type="entry name" value="Bira Bifunctional Protein, Domain 2"/>
    <property type="match status" value="1"/>
</dbReference>
<dbReference type="EC" id="6.1.1.3" evidence="3"/>
<evidence type="ECO:0000256" key="6">
    <source>
        <dbReference type="ARBA" id="ARBA00022741"/>
    </source>
</evidence>
<keyword evidence="17" id="KW-1185">Reference proteome</keyword>
<evidence type="ECO:0000256" key="1">
    <source>
        <dbReference type="ARBA" id="ARBA00004496"/>
    </source>
</evidence>
<keyword evidence="7" id="KW-0067">ATP-binding</keyword>
<organism evidence="16 17">
    <name type="scientific">Kwoniella dendrophila CBS 6074</name>
    <dbReference type="NCBI Taxonomy" id="1295534"/>
    <lineage>
        <taxon>Eukaryota</taxon>
        <taxon>Fungi</taxon>
        <taxon>Dikarya</taxon>
        <taxon>Basidiomycota</taxon>
        <taxon>Agaricomycotina</taxon>
        <taxon>Tremellomycetes</taxon>
        <taxon>Tremellales</taxon>
        <taxon>Cryptococcaceae</taxon>
        <taxon>Kwoniella</taxon>
    </lineage>
</organism>
<evidence type="ECO:0000256" key="10">
    <source>
        <dbReference type="ARBA" id="ARBA00031900"/>
    </source>
</evidence>
<evidence type="ECO:0000256" key="3">
    <source>
        <dbReference type="ARBA" id="ARBA00013163"/>
    </source>
</evidence>
<dbReference type="InterPro" id="IPR045864">
    <property type="entry name" value="aa-tRNA-synth_II/BPL/LPL"/>
</dbReference>
<comment type="subcellular location">
    <subcellularLocation>
        <location evidence="1">Cytoplasm</location>
    </subcellularLocation>
</comment>
<dbReference type="Gene3D" id="3.30.980.10">
    <property type="entry name" value="Threonyl-trna Synthetase, Chain A, domain 2"/>
    <property type="match status" value="1"/>
</dbReference>
<dbReference type="Pfam" id="PF03129">
    <property type="entry name" value="HGTP_anticodon"/>
    <property type="match status" value="1"/>
</dbReference>
<dbReference type="Pfam" id="PF00587">
    <property type="entry name" value="tRNA-synt_2b"/>
    <property type="match status" value="1"/>
</dbReference>
<dbReference type="InterPro" id="IPR012675">
    <property type="entry name" value="Beta-grasp_dom_sf"/>
</dbReference>
<evidence type="ECO:0000256" key="9">
    <source>
        <dbReference type="ARBA" id="ARBA00023146"/>
    </source>
</evidence>
<dbReference type="SMART" id="SM00863">
    <property type="entry name" value="tRNA_SAD"/>
    <property type="match status" value="1"/>
</dbReference>
<feature type="domain" description="Aminoacyl-transfer RNA synthetases class-II family profile" evidence="14">
    <location>
        <begin position="336"/>
        <end position="645"/>
    </location>
</feature>
<evidence type="ECO:0000256" key="12">
    <source>
        <dbReference type="ARBA" id="ARBA00072369"/>
    </source>
</evidence>
<dbReference type="FunFam" id="3.40.50.800:FF:000003">
    <property type="entry name" value="Threonine--tRNA ligase 2, cytoplasmic"/>
    <property type="match status" value="1"/>
</dbReference>
<dbReference type="GO" id="GO:0005524">
    <property type="term" value="F:ATP binding"/>
    <property type="evidence" value="ECO:0007669"/>
    <property type="project" value="UniProtKB-KW"/>
</dbReference>
<evidence type="ECO:0000313" key="17">
    <source>
        <dbReference type="Proteomes" id="UP001355207"/>
    </source>
</evidence>
<evidence type="ECO:0000256" key="11">
    <source>
        <dbReference type="ARBA" id="ARBA00049515"/>
    </source>
</evidence>
<dbReference type="InterPro" id="IPR002320">
    <property type="entry name" value="Thr-tRNA-ligase_IIa"/>
</dbReference>
<dbReference type="PRINTS" id="PR01047">
    <property type="entry name" value="TRNASYNTHTHR"/>
</dbReference>
<evidence type="ECO:0000313" key="16">
    <source>
        <dbReference type="EMBL" id="WWC85241.1"/>
    </source>
</evidence>
<dbReference type="SUPFAM" id="SSF55186">
    <property type="entry name" value="ThrRS/AlaRS common domain"/>
    <property type="match status" value="1"/>
</dbReference>
<dbReference type="RefSeq" id="XP_066072004.1">
    <property type="nucleotide sequence ID" value="XM_066215907.1"/>
</dbReference>
<dbReference type="Pfam" id="PF02824">
    <property type="entry name" value="TGS"/>
    <property type="match status" value="1"/>
</dbReference>
<dbReference type="InterPro" id="IPR004154">
    <property type="entry name" value="Anticodon-bd"/>
</dbReference>
<dbReference type="InterPro" id="IPR006195">
    <property type="entry name" value="aa-tRNA-synth_II"/>
</dbReference>